<feature type="transmembrane region" description="Helical" evidence="1">
    <location>
        <begin position="20"/>
        <end position="46"/>
    </location>
</feature>
<organism evidence="2 3">
    <name type="scientific">Sodalis praecaptivus</name>
    <dbReference type="NCBI Taxonomy" id="1239307"/>
    <lineage>
        <taxon>Bacteria</taxon>
        <taxon>Pseudomonadati</taxon>
        <taxon>Pseudomonadota</taxon>
        <taxon>Gammaproteobacteria</taxon>
        <taxon>Enterobacterales</taxon>
        <taxon>Bruguierivoracaceae</taxon>
        <taxon>Sodalis</taxon>
    </lineage>
</organism>
<keyword evidence="1" id="KW-1133">Transmembrane helix</keyword>
<feature type="transmembrane region" description="Helical" evidence="1">
    <location>
        <begin position="52"/>
        <end position="74"/>
    </location>
</feature>
<proteinExistence type="predicted"/>
<dbReference type="KEGG" id="sod:Sant_1638"/>
<keyword evidence="3" id="KW-1185">Reference proteome</keyword>
<evidence type="ECO:0000313" key="2">
    <source>
        <dbReference type="EMBL" id="AHF76693.1"/>
    </source>
</evidence>
<evidence type="ECO:0000313" key="3">
    <source>
        <dbReference type="Proteomes" id="UP000019028"/>
    </source>
</evidence>
<dbReference type="AlphaFoldDB" id="W0HX14"/>
<dbReference type="PATRIC" id="fig|1239307.3.peg.1783"/>
<sequence length="88" mass="10380">MRTYKKSRRERWLKTRQKGFLHYILVRSLLGWGVTSAVVLLLLVYWLFDTPVINFAGLLTFIVYVLISVLRGCIKWVMMEKELKSGTK</sequence>
<protein>
    <submittedName>
        <fullName evidence="2">Uncharacterized protein</fullName>
    </submittedName>
</protein>
<gene>
    <name evidence="2" type="ORF">Sant_1638</name>
</gene>
<evidence type="ECO:0000256" key="1">
    <source>
        <dbReference type="SAM" id="Phobius"/>
    </source>
</evidence>
<dbReference type="HOGENOM" id="CLU_2467362_0_0_6"/>
<dbReference type="EMBL" id="CP006569">
    <property type="protein sequence ID" value="AHF76693.1"/>
    <property type="molecule type" value="Genomic_DNA"/>
</dbReference>
<name>W0HX14_9GAMM</name>
<dbReference type="OrthoDB" id="229909at91347"/>
<reference evidence="2 3" key="1">
    <citation type="journal article" date="2014" name="Genome Biol. Evol.">
        <title>Genome degeneration and adaptation in a nascent stage of symbiosis.</title>
        <authorList>
            <person name="Oakeson K.F."/>
            <person name="Gil R."/>
            <person name="Clayton A.L."/>
            <person name="Dunn D.M."/>
            <person name="von Niederhausern A.C."/>
            <person name="Hamil C."/>
            <person name="Aoyagi A."/>
            <person name="Duval B."/>
            <person name="Baca A."/>
            <person name="Silva F.J."/>
            <person name="Vallier A."/>
            <person name="Jackson D.G."/>
            <person name="Latorre A."/>
            <person name="Weiss R.B."/>
            <person name="Heddi A."/>
            <person name="Moya A."/>
            <person name="Dale C."/>
        </authorList>
    </citation>
    <scope>NUCLEOTIDE SEQUENCE [LARGE SCALE GENOMIC DNA]</scope>
    <source>
        <strain evidence="2 3">HS1</strain>
    </source>
</reference>
<keyword evidence="1" id="KW-0472">Membrane</keyword>
<dbReference type="Proteomes" id="UP000019028">
    <property type="component" value="Chromosome"/>
</dbReference>
<dbReference type="RefSeq" id="WP_025421831.1">
    <property type="nucleotide sequence ID" value="NZ_CAUIKD010000158.1"/>
</dbReference>
<accession>W0HX14</accession>
<keyword evidence="1" id="KW-0812">Transmembrane</keyword>